<name>A0AAV8ZJK2_9CUCU</name>
<evidence type="ECO:0000256" key="1">
    <source>
        <dbReference type="SAM" id="Coils"/>
    </source>
</evidence>
<accession>A0AAV8ZJK2</accession>
<evidence type="ECO:0000313" key="2">
    <source>
        <dbReference type="EMBL" id="KAJ8963924.1"/>
    </source>
</evidence>
<comment type="caution">
    <text evidence="2">The sequence shown here is derived from an EMBL/GenBank/DDBJ whole genome shotgun (WGS) entry which is preliminary data.</text>
</comment>
<protein>
    <submittedName>
        <fullName evidence="2">Uncharacterized protein</fullName>
    </submittedName>
</protein>
<keyword evidence="1" id="KW-0175">Coiled coil</keyword>
<organism evidence="2 3">
    <name type="scientific">Rhamnusium bicolor</name>
    <dbReference type="NCBI Taxonomy" id="1586634"/>
    <lineage>
        <taxon>Eukaryota</taxon>
        <taxon>Metazoa</taxon>
        <taxon>Ecdysozoa</taxon>
        <taxon>Arthropoda</taxon>
        <taxon>Hexapoda</taxon>
        <taxon>Insecta</taxon>
        <taxon>Pterygota</taxon>
        <taxon>Neoptera</taxon>
        <taxon>Endopterygota</taxon>
        <taxon>Coleoptera</taxon>
        <taxon>Polyphaga</taxon>
        <taxon>Cucujiformia</taxon>
        <taxon>Chrysomeloidea</taxon>
        <taxon>Cerambycidae</taxon>
        <taxon>Lepturinae</taxon>
        <taxon>Rhagiini</taxon>
        <taxon>Rhamnusium</taxon>
    </lineage>
</organism>
<sequence>MQALNESTVFDQERMKKAFQEMEEHIRTLEDERRELVLYQCTNRSTVTQLEEEFNLMKEQLKATQNELNNQRASYNQLK</sequence>
<gene>
    <name evidence="2" type="ORF">NQ314_005252</name>
</gene>
<dbReference type="AlphaFoldDB" id="A0AAV8ZJK2"/>
<reference evidence="2" key="1">
    <citation type="journal article" date="2023" name="Insect Mol. Biol.">
        <title>Genome sequencing provides insights into the evolution of gene families encoding plant cell wall-degrading enzymes in longhorned beetles.</title>
        <authorList>
            <person name="Shin N.R."/>
            <person name="Okamura Y."/>
            <person name="Kirsch R."/>
            <person name="Pauchet Y."/>
        </authorList>
    </citation>
    <scope>NUCLEOTIDE SEQUENCE</scope>
    <source>
        <strain evidence="2">RBIC_L_NR</strain>
    </source>
</reference>
<proteinExistence type="predicted"/>
<evidence type="ECO:0000313" key="3">
    <source>
        <dbReference type="Proteomes" id="UP001162156"/>
    </source>
</evidence>
<keyword evidence="3" id="KW-1185">Reference proteome</keyword>
<dbReference type="Proteomes" id="UP001162156">
    <property type="component" value="Unassembled WGS sequence"/>
</dbReference>
<feature type="coiled-coil region" evidence="1">
    <location>
        <begin position="12"/>
        <end position="78"/>
    </location>
</feature>
<dbReference type="EMBL" id="JANEYF010001459">
    <property type="protein sequence ID" value="KAJ8963924.1"/>
    <property type="molecule type" value="Genomic_DNA"/>
</dbReference>